<accession>A0A1M5S1L6</accession>
<keyword evidence="1" id="KW-0472">Membrane</keyword>
<feature type="transmembrane region" description="Helical" evidence="1">
    <location>
        <begin position="507"/>
        <end position="530"/>
    </location>
</feature>
<feature type="transmembrane region" description="Helical" evidence="1">
    <location>
        <begin position="369"/>
        <end position="393"/>
    </location>
</feature>
<feature type="transmembrane region" description="Helical" evidence="1">
    <location>
        <begin position="542"/>
        <end position="562"/>
    </location>
</feature>
<feature type="transmembrane region" description="Helical" evidence="1">
    <location>
        <begin position="276"/>
        <end position="298"/>
    </location>
</feature>
<keyword evidence="1" id="KW-1133">Transmembrane helix</keyword>
<evidence type="ECO:0000313" key="2">
    <source>
        <dbReference type="EMBL" id="SHH32390.1"/>
    </source>
</evidence>
<feature type="transmembrane region" description="Helical" evidence="1">
    <location>
        <begin position="6"/>
        <end position="23"/>
    </location>
</feature>
<evidence type="ECO:0000313" key="3">
    <source>
        <dbReference type="Proteomes" id="UP000189796"/>
    </source>
</evidence>
<proteinExistence type="predicted"/>
<reference evidence="2 3" key="1">
    <citation type="submission" date="2016-11" db="EMBL/GenBank/DDBJ databases">
        <authorList>
            <person name="Jaros S."/>
            <person name="Januszkiewicz K."/>
            <person name="Wedrychowicz H."/>
        </authorList>
    </citation>
    <scope>NUCLEOTIDE SEQUENCE [LARGE SCALE GENOMIC DNA]</scope>
    <source>
        <strain evidence="2 3">GAS138</strain>
    </source>
</reference>
<feature type="transmembrane region" description="Helical" evidence="1">
    <location>
        <begin position="127"/>
        <end position="152"/>
    </location>
</feature>
<dbReference type="EMBL" id="LT670817">
    <property type="protein sequence ID" value="SHH32390.1"/>
    <property type="molecule type" value="Genomic_DNA"/>
</dbReference>
<feature type="transmembrane region" description="Helical" evidence="1">
    <location>
        <begin position="568"/>
        <end position="588"/>
    </location>
</feature>
<dbReference type="AlphaFoldDB" id="A0A1M5S1L6"/>
<feature type="transmembrane region" description="Helical" evidence="1">
    <location>
        <begin position="194"/>
        <end position="213"/>
    </location>
</feature>
<gene>
    <name evidence="2" type="ORF">SAMN05443248_4446</name>
</gene>
<sequence length="599" mass="63191">MSFALLALIACVGISCIPLYLLGRGVYARAREYFVASEHTPPGVVRNSLIAYSLQIATFGQLFSWGAKGEFWPAMIFSAMFGAGLYLIQRLRLPMRAFMSQALERDRSVTVPGFIARQHGNDARVQLIAAMLSVCAFAGLIASAAIGAATLVKPILPGGLNTTFPIACGLLGLMLLYTIPAGNSGAMRSAQAQLGILYFGLIGSTLIVLYMLISSAGQMPPQGTFAVTVLAACCAIVLIYRRSRYIDTSPIGSPVSGETTDIEPLGARLFRRFSRIVNELIAVLAATTLVIALIGLYAQGVPAVITESVSALRAETQTSISGLLALVLLPIFYPIVDTTNWLRITALEIDPHSGRVDTGRTPETFARVLAMYASASALVWLLICMFGTIAVLATNTPGGADVLRSFIVRLASQRNDLADVASWLLLVSVIAMAVLTGSAMFSAILATIRYDIIPAVWSSLAPERAQPSNEALARRRAIIAGSSLCVVMLIALFVLNDDPGLSFASGWFLNLQLACLCVQLAFGPLVLAPLISGNSAAISPAWAIAVIGAGVAAGQGVIIVSLQPEHTAWVWSAIPACLGSGLSLYAVARLWTSKTAPGA</sequence>
<feature type="transmembrane region" description="Helical" evidence="1">
    <location>
        <begin position="44"/>
        <end position="65"/>
    </location>
</feature>
<feature type="transmembrane region" description="Helical" evidence="1">
    <location>
        <begin position="164"/>
        <end position="182"/>
    </location>
</feature>
<feature type="transmembrane region" description="Helical" evidence="1">
    <location>
        <begin position="71"/>
        <end position="88"/>
    </location>
</feature>
<name>A0A1M5S1L6_9BRAD</name>
<feature type="transmembrane region" description="Helical" evidence="1">
    <location>
        <begin position="423"/>
        <end position="448"/>
    </location>
</feature>
<feature type="transmembrane region" description="Helical" evidence="1">
    <location>
        <begin position="318"/>
        <end position="336"/>
    </location>
</feature>
<evidence type="ECO:0000256" key="1">
    <source>
        <dbReference type="SAM" id="Phobius"/>
    </source>
</evidence>
<feature type="transmembrane region" description="Helical" evidence="1">
    <location>
        <begin position="219"/>
        <end position="240"/>
    </location>
</feature>
<organism evidence="2 3">
    <name type="scientific">Bradyrhizobium erythrophlei</name>
    <dbReference type="NCBI Taxonomy" id="1437360"/>
    <lineage>
        <taxon>Bacteria</taxon>
        <taxon>Pseudomonadati</taxon>
        <taxon>Pseudomonadota</taxon>
        <taxon>Alphaproteobacteria</taxon>
        <taxon>Hyphomicrobiales</taxon>
        <taxon>Nitrobacteraceae</taxon>
        <taxon>Bradyrhizobium</taxon>
    </lineage>
</organism>
<feature type="transmembrane region" description="Helical" evidence="1">
    <location>
        <begin position="477"/>
        <end position="495"/>
    </location>
</feature>
<dbReference type="Proteomes" id="UP000189796">
    <property type="component" value="Chromosome I"/>
</dbReference>
<protein>
    <recommendedName>
        <fullName evidence="4">Na+/proline symporter</fullName>
    </recommendedName>
</protein>
<evidence type="ECO:0008006" key="4">
    <source>
        <dbReference type="Google" id="ProtNLM"/>
    </source>
</evidence>
<keyword evidence="1" id="KW-0812">Transmembrane</keyword>